<dbReference type="InterPro" id="IPR000873">
    <property type="entry name" value="AMP-dep_synth/lig_dom"/>
</dbReference>
<sequence length="1108" mass="121374">MTDQELLSESEMPMLVPHLRSKMAERYPNRVAIQAVAWSDGKKAAQIKNEDWRSITWPELIKLTDATAFLLGEGRFESWPVRTANDSVDMAPPKIAALVSTDIASVLSLEGLMKRGVQSFLISPRNSIPVLAEMLTIDDIHYLAYSRANKDVAHAVQKHMAEHSQRSLTIAELPNIVEIDERAAQSSSSYPYDFDVQAEFTKPIIALHTSGSSGSRPKICPYTHQMLVTHTFALQWPGFQDITVCTTVPLFHAFGLFVGLGYAAVNRSTITAAPAGATFLGEELITFLKSAKTNFAVLVPQQIESVASTAGGLDFLKSMGAVLYGGAALRPDTKQHLVDAGVNFLCGFGTTETMANAFAQVHKWPNGVELDREWMRLLDHIGYRFEFFSAATDDTPELSELIILDGKAPLPRHTIEGGFETGDLVIRHPEYPEWIKIWGRKSNMIVLSNGENAPVQPVEDPVCAHPWVSTAILFGVARPQVGLLVELKPEHTIKDLSDSKAVEAARNELWPTIQKVNEDLPDFAKLFKNMIIFADASRGELPRTDKGTPKRQLILNMFTKQIDALYDSVGSGADSVVQITSIEQDELLRAIYQILGAIYGEEKELGPDTSLTLELGQDSLRATHTRTAIVSSLKAAAKEGRIPELASFDTSLIPAQITYDNSTPATLAAALHDIIAGTKSDTKPDSQIKLMKELIEKYTQRLSDPSSKTKQRRTSILGGLFKRSNTATKKHTVFLTGSTGAFGTQILEQLLARPEVEKVICLIRSKEDRTAALERRQVEAFTSKKLDPAPASSPKVEYLRGSPSQQGLEVPPGVTAIIHAAWSVHFNLSLIDFIPEIEGAVHLLEEARRLGARFVFASSVATLMAATPAPEEALTSDGQHAIDEEYDLPLEWANLGYGRSKAVVEKVVQHAVHKEGIEAITIRCGQILGDARTGSWNAHEWAPRMFRSAEALGSLPDDLGLADWITVNDGMQVFVDAALKFDVPARTPASKTNVINLSNPNRVPWSNVLNSFRPHLPASVKVVPTLEWLQNLDEAAQRGANSSKAEYDALVKKIPALELLDTYKGMASAAAPNVLSIRNAVTLTDGKLENADVMNQTLAGRCLSFWKG</sequence>
<evidence type="ECO:0008006" key="7">
    <source>
        <dbReference type="Google" id="ProtNLM"/>
    </source>
</evidence>
<dbReference type="Pfam" id="PF00501">
    <property type="entry name" value="AMP-binding"/>
    <property type="match status" value="1"/>
</dbReference>
<dbReference type="InterPro" id="IPR013120">
    <property type="entry name" value="FAR_NAD-bd"/>
</dbReference>
<dbReference type="PANTHER" id="PTHR43439:SF2">
    <property type="entry name" value="ENZYME, PUTATIVE (JCVI)-RELATED"/>
    <property type="match status" value="1"/>
</dbReference>
<dbReference type="InterPro" id="IPR036291">
    <property type="entry name" value="NAD(P)-bd_dom_sf"/>
</dbReference>
<dbReference type="EMBL" id="JAPDMZ010000098">
    <property type="protein sequence ID" value="KAK0550158.1"/>
    <property type="molecule type" value="Genomic_DNA"/>
</dbReference>
<organism evidence="5 6">
    <name type="scientific">Tilletia horrida</name>
    <dbReference type="NCBI Taxonomy" id="155126"/>
    <lineage>
        <taxon>Eukaryota</taxon>
        <taxon>Fungi</taxon>
        <taxon>Dikarya</taxon>
        <taxon>Basidiomycota</taxon>
        <taxon>Ustilaginomycotina</taxon>
        <taxon>Exobasidiomycetes</taxon>
        <taxon>Tilletiales</taxon>
        <taxon>Tilletiaceae</taxon>
        <taxon>Tilletia</taxon>
    </lineage>
</organism>
<dbReference type="PANTHER" id="PTHR43439">
    <property type="entry name" value="PHENYLACETATE-COENZYME A LIGASE"/>
    <property type="match status" value="1"/>
</dbReference>
<evidence type="ECO:0000256" key="1">
    <source>
        <dbReference type="ARBA" id="ARBA00022450"/>
    </source>
</evidence>
<dbReference type="InterPro" id="IPR042099">
    <property type="entry name" value="ANL_N_sf"/>
</dbReference>
<evidence type="ECO:0000259" key="4">
    <source>
        <dbReference type="Pfam" id="PF07993"/>
    </source>
</evidence>
<feature type="domain" description="AMP-dependent synthetase/ligase" evidence="3">
    <location>
        <begin position="95"/>
        <end position="359"/>
    </location>
</feature>
<evidence type="ECO:0000313" key="5">
    <source>
        <dbReference type="EMBL" id="KAK0550158.1"/>
    </source>
</evidence>
<protein>
    <recommendedName>
        <fullName evidence="7">Carrier domain-containing protein</fullName>
    </recommendedName>
</protein>
<dbReference type="SUPFAM" id="SSF56801">
    <property type="entry name" value="Acetyl-CoA synthetase-like"/>
    <property type="match status" value="1"/>
</dbReference>
<dbReference type="Gene3D" id="3.40.50.720">
    <property type="entry name" value="NAD(P)-binding Rossmann-like Domain"/>
    <property type="match status" value="1"/>
</dbReference>
<keyword evidence="1" id="KW-0596">Phosphopantetheine</keyword>
<keyword evidence="2" id="KW-0597">Phosphoprotein</keyword>
<dbReference type="AlphaFoldDB" id="A0AAN6GNG6"/>
<proteinExistence type="predicted"/>
<dbReference type="Gene3D" id="3.40.50.12780">
    <property type="entry name" value="N-terminal domain of ligase-like"/>
    <property type="match status" value="1"/>
</dbReference>
<gene>
    <name evidence="5" type="ORF">OC846_003783</name>
</gene>
<dbReference type="InterPro" id="IPR051414">
    <property type="entry name" value="Adenylate-forming_Reductase"/>
</dbReference>
<evidence type="ECO:0000313" key="6">
    <source>
        <dbReference type="Proteomes" id="UP001176517"/>
    </source>
</evidence>
<feature type="domain" description="Thioester reductase (TE)" evidence="4">
    <location>
        <begin position="735"/>
        <end position="961"/>
    </location>
</feature>
<reference evidence="5" key="1">
    <citation type="journal article" date="2023" name="PhytoFront">
        <title>Draft Genome Resources of Seven Strains of Tilletia horrida, Causal Agent of Kernel Smut of Rice.</title>
        <authorList>
            <person name="Khanal S."/>
            <person name="Antony Babu S."/>
            <person name="Zhou X.G."/>
        </authorList>
    </citation>
    <scope>NUCLEOTIDE SEQUENCE</scope>
    <source>
        <strain evidence="5">TX6</strain>
    </source>
</reference>
<dbReference type="Pfam" id="PF23562">
    <property type="entry name" value="AMP-binding_C_3"/>
    <property type="match status" value="1"/>
</dbReference>
<comment type="caution">
    <text evidence="5">The sequence shown here is derived from an EMBL/GenBank/DDBJ whole genome shotgun (WGS) entry which is preliminary data.</text>
</comment>
<evidence type="ECO:0000259" key="3">
    <source>
        <dbReference type="Pfam" id="PF00501"/>
    </source>
</evidence>
<accession>A0AAN6GNG6</accession>
<keyword evidence="6" id="KW-1185">Reference proteome</keyword>
<dbReference type="Pfam" id="PF07993">
    <property type="entry name" value="NAD_binding_4"/>
    <property type="match status" value="1"/>
</dbReference>
<dbReference type="SUPFAM" id="SSF51735">
    <property type="entry name" value="NAD(P)-binding Rossmann-fold domains"/>
    <property type="match status" value="1"/>
</dbReference>
<evidence type="ECO:0000256" key="2">
    <source>
        <dbReference type="ARBA" id="ARBA00022553"/>
    </source>
</evidence>
<dbReference type="Proteomes" id="UP001176517">
    <property type="component" value="Unassembled WGS sequence"/>
</dbReference>
<name>A0AAN6GNG6_9BASI</name>